<accession>A0A3P6QBC1</accession>
<protein>
    <submittedName>
        <fullName evidence="2">Uncharacterized protein</fullName>
    </submittedName>
</protein>
<proteinExistence type="predicted"/>
<sequence>MVLLFVTLICSKFLRKKTKVRKRKILTEKPETVENVEGAFDTYVPKEQDGFDNYMPQSSVFGMGTNRCKREILAEKAEAAEDFAGEFETYAPKECDEFDTYVPSSPKKRKKIKRLGKRPNGWKQSVSRLFVEENGPETQNGYEEYSAW</sequence>
<organism evidence="2 3">
    <name type="scientific">Gongylonema pulchrum</name>
    <dbReference type="NCBI Taxonomy" id="637853"/>
    <lineage>
        <taxon>Eukaryota</taxon>
        <taxon>Metazoa</taxon>
        <taxon>Ecdysozoa</taxon>
        <taxon>Nematoda</taxon>
        <taxon>Chromadorea</taxon>
        <taxon>Rhabditida</taxon>
        <taxon>Spirurina</taxon>
        <taxon>Spiruromorpha</taxon>
        <taxon>Spiruroidea</taxon>
        <taxon>Gongylonematidae</taxon>
        <taxon>Gongylonema</taxon>
    </lineage>
</organism>
<evidence type="ECO:0000313" key="3">
    <source>
        <dbReference type="Proteomes" id="UP000271098"/>
    </source>
</evidence>
<evidence type="ECO:0000256" key="1">
    <source>
        <dbReference type="SAM" id="MobiDB-lite"/>
    </source>
</evidence>
<feature type="region of interest" description="Disordered" evidence="1">
    <location>
        <begin position="101"/>
        <end position="120"/>
    </location>
</feature>
<dbReference type="Proteomes" id="UP000271098">
    <property type="component" value="Unassembled WGS sequence"/>
</dbReference>
<feature type="compositionally biased region" description="Basic residues" evidence="1">
    <location>
        <begin position="106"/>
        <end position="117"/>
    </location>
</feature>
<keyword evidence="3" id="KW-1185">Reference proteome</keyword>
<reference evidence="2 3" key="1">
    <citation type="submission" date="2018-11" db="EMBL/GenBank/DDBJ databases">
        <authorList>
            <consortium name="Pathogen Informatics"/>
        </authorList>
    </citation>
    <scope>NUCLEOTIDE SEQUENCE [LARGE SCALE GENOMIC DNA]</scope>
</reference>
<dbReference type="EMBL" id="UYRT01007565">
    <property type="protein sequence ID" value="VDK42797.1"/>
    <property type="molecule type" value="Genomic_DNA"/>
</dbReference>
<dbReference type="AlphaFoldDB" id="A0A3P6QBC1"/>
<feature type="region of interest" description="Disordered" evidence="1">
    <location>
        <begin position="126"/>
        <end position="148"/>
    </location>
</feature>
<evidence type="ECO:0000313" key="2">
    <source>
        <dbReference type="EMBL" id="VDK42797.1"/>
    </source>
</evidence>
<gene>
    <name evidence="2" type="ORF">GPUH_LOCUS4145</name>
</gene>
<name>A0A3P6QBC1_9BILA</name>